<sequence length="237" mass="27624">MRLYKIGLFAKVESSTKEQSIGDEDASKQGRNIANIDAYAKITLVDETIKDKGRYDDQELFDTSVLDDEEEVILKEAQDVQNVIEKQEARRLQAKFDEKDKLAEEKAQLIEDENLAWNNVQAMIDVDYALVARLQEEEQGELTIEEKSRLFVELMDKRKKAFCKTYSRREEKKTTTQSLKEESNVGPVDDMDSFLMHTMKTMFEHQVKDTVWRSQQGLSKVKSRKLFDYCGVYYVTM</sequence>
<gene>
    <name evidence="1" type="ORF">Tci_460713</name>
</gene>
<organism evidence="1">
    <name type="scientific">Tanacetum cinerariifolium</name>
    <name type="common">Dalmatian daisy</name>
    <name type="synonym">Chrysanthemum cinerariifolium</name>
    <dbReference type="NCBI Taxonomy" id="118510"/>
    <lineage>
        <taxon>Eukaryota</taxon>
        <taxon>Viridiplantae</taxon>
        <taxon>Streptophyta</taxon>
        <taxon>Embryophyta</taxon>
        <taxon>Tracheophyta</taxon>
        <taxon>Spermatophyta</taxon>
        <taxon>Magnoliopsida</taxon>
        <taxon>eudicotyledons</taxon>
        <taxon>Gunneridae</taxon>
        <taxon>Pentapetalae</taxon>
        <taxon>asterids</taxon>
        <taxon>campanulids</taxon>
        <taxon>Asterales</taxon>
        <taxon>Asteraceae</taxon>
        <taxon>Asteroideae</taxon>
        <taxon>Anthemideae</taxon>
        <taxon>Anthemidinae</taxon>
        <taxon>Tanacetum</taxon>
    </lineage>
</organism>
<evidence type="ECO:0000313" key="1">
    <source>
        <dbReference type="EMBL" id="GEY88739.1"/>
    </source>
</evidence>
<dbReference type="EMBL" id="BKCJ010219349">
    <property type="protein sequence ID" value="GEY88739.1"/>
    <property type="molecule type" value="Genomic_DNA"/>
</dbReference>
<dbReference type="AlphaFoldDB" id="A0A699HXR6"/>
<proteinExistence type="predicted"/>
<name>A0A699HXR6_TANCI</name>
<reference evidence="1" key="1">
    <citation type="journal article" date="2019" name="Sci. Rep.">
        <title>Draft genome of Tanacetum cinerariifolium, the natural source of mosquito coil.</title>
        <authorList>
            <person name="Yamashiro T."/>
            <person name="Shiraishi A."/>
            <person name="Satake H."/>
            <person name="Nakayama K."/>
        </authorList>
    </citation>
    <scope>NUCLEOTIDE SEQUENCE</scope>
</reference>
<protein>
    <submittedName>
        <fullName evidence="1">Uncharacterized protein</fullName>
    </submittedName>
</protein>
<comment type="caution">
    <text evidence="1">The sequence shown here is derived from an EMBL/GenBank/DDBJ whole genome shotgun (WGS) entry which is preliminary data.</text>
</comment>
<accession>A0A699HXR6</accession>